<feature type="region of interest" description="Disordered" evidence="1">
    <location>
        <begin position="1"/>
        <end position="20"/>
    </location>
</feature>
<reference evidence="2" key="1">
    <citation type="journal article" date="2020" name="G3 (Bethesda)">
        <title>High-Quality Assemblies for Three Invasive Social Wasps from the &lt;i&gt;Vespula&lt;/i&gt; Genus.</title>
        <authorList>
            <person name="Harrop T.W.R."/>
            <person name="Guhlin J."/>
            <person name="McLaughlin G.M."/>
            <person name="Permina E."/>
            <person name="Stockwell P."/>
            <person name="Gilligan J."/>
            <person name="Le Lec M.F."/>
            <person name="Gruber M.A.M."/>
            <person name="Quinn O."/>
            <person name="Lovegrove M."/>
            <person name="Duncan E.J."/>
            <person name="Remnant E.J."/>
            <person name="Van Eeckhoven J."/>
            <person name="Graham B."/>
            <person name="Knapp R.A."/>
            <person name="Langford K.W."/>
            <person name="Kronenberg Z."/>
            <person name="Press M.O."/>
            <person name="Eacker S.M."/>
            <person name="Wilson-Rankin E.E."/>
            <person name="Purcell J."/>
            <person name="Lester P.J."/>
            <person name="Dearden P.K."/>
        </authorList>
    </citation>
    <scope>NUCLEOTIDE SEQUENCE</scope>
    <source>
        <strain evidence="2">Linc-1</strain>
    </source>
</reference>
<sequence>MLNLRCSSHSSPSRVPPSEDDSGFQSFFAMLGRIKQICSDRQRAFADAKHLVKEDTHRKIGGNFPKARDGVPIAGVADIVDQSAVAPLKQVGASRDLSEATRRRAVRALWGTVTHTPVKDWIPPDCIEAVFSYRSFGEDTFVDLTWDRSQRKTAKQSWLDSIPPVSTEESREVATWQPVQVSIPPDSIKSSGDIFSVVWIKKSSTTFSIDNDHG</sequence>
<organism evidence="2 3">
    <name type="scientific">Vespula germanica</name>
    <name type="common">German yellow jacket</name>
    <name type="synonym">Paravespula germanica</name>
    <dbReference type="NCBI Taxonomy" id="30212"/>
    <lineage>
        <taxon>Eukaryota</taxon>
        <taxon>Metazoa</taxon>
        <taxon>Ecdysozoa</taxon>
        <taxon>Arthropoda</taxon>
        <taxon>Hexapoda</taxon>
        <taxon>Insecta</taxon>
        <taxon>Pterygota</taxon>
        <taxon>Neoptera</taxon>
        <taxon>Endopterygota</taxon>
        <taxon>Hymenoptera</taxon>
        <taxon>Apocrita</taxon>
        <taxon>Aculeata</taxon>
        <taxon>Vespoidea</taxon>
        <taxon>Vespidae</taxon>
        <taxon>Vespinae</taxon>
        <taxon>Vespula</taxon>
    </lineage>
</organism>
<evidence type="ECO:0000256" key="1">
    <source>
        <dbReference type="SAM" id="MobiDB-lite"/>
    </source>
</evidence>
<evidence type="ECO:0000313" key="2">
    <source>
        <dbReference type="EMBL" id="KAF7414112.1"/>
    </source>
</evidence>
<evidence type="ECO:0000313" key="3">
    <source>
        <dbReference type="Proteomes" id="UP000617340"/>
    </source>
</evidence>
<dbReference type="Proteomes" id="UP000617340">
    <property type="component" value="Unassembled WGS sequence"/>
</dbReference>
<protein>
    <submittedName>
        <fullName evidence="2">Uncharacterized protein</fullName>
    </submittedName>
</protein>
<accession>A0A834NMM0</accession>
<gene>
    <name evidence="2" type="ORF">HZH68_002601</name>
</gene>
<keyword evidence="3" id="KW-1185">Reference proteome</keyword>
<proteinExistence type="predicted"/>
<dbReference type="AlphaFoldDB" id="A0A834NMM0"/>
<comment type="caution">
    <text evidence="2">The sequence shown here is derived from an EMBL/GenBank/DDBJ whole genome shotgun (WGS) entry which is preliminary data.</text>
</comment>
<dbReference type="EMBL" id="JACSDZ010000002">
    <property type="protein sequence ID" value="KAF7414112.1"/>
    <property type="molecule type" value="Genomic_DNA"/>
</dbReference>
<name>A0A834NMM0_VESGE</name>